<keyword evidence="2" id="KW-1185">Reference proteome</keyword>
<dbReference type="Gene3D" id="3.40.1260.10">
    <property type="entry name" value="DsrEFH-like"/>
    <property type="match status" value="1"/>
</dbReference>
<dbReference type="OrthoDB" id="6400703at2"/>
<proteinExistence type="predicted"/>
<name>A0A432W088_9GAMM</name>
<accession>A0A432W088</accession>
<dbReference type="Proteomes" id="UP000288395">
    <property type="component" value="Unassembled WGS sequence"/>
</dbReference>
<dbReference type="SUPFAM" id="SSF75169">
    <property type="entry name" value="DsrEFH-like"/>
    <property type="match status" value="1"/>
</dbReference>
<protein>
    <submittedName>
        <fullName evidence="1">Uncharacterized protein</fullName>
    </submittedName>
</protein>
<evidence type="ECO:0000313" key="1">
    <source>
        <dbReference type="EMBL" id="RUO22439.1"/>
    </source>
</evidence>
<gene>
    <name evidence="1" type="ORF">CWE08_04480</name>
</gene>
<dbReference type="InterPro" id="IPR027396">
    <property type="entry name" value="DsrEFH-like"/>
</dbReference>
<dbReference type="InterPro" id="IPR003787">
    <property type="entry name" value="Sulphur_relay_DsrE/F-like"/>
</dbReference>
<sequence length="111" mass="12110">MLLFHFSNSPEHPSSRQGLDMLLMALSLDQPCAAIYSGAALGQLLQPTSAFNPLKKITMLAGVFDFTEIYVDEAALADHQITLSELRIPAIAVSAEALAKIQENAQHRINF</sequence>
<organism evidence="1 2">
    <name type="scientific">Aliidiomarina iranensis</name>
    <dbReference type="NCBI Taxonomy" id="1434071"/>
    <lineage>
        <taxon>Bacteria</taxon>
        <taxon>Pseudomonadati</taxon>
        <taxon>Pseudomonadota</taxon>
        <taxon>Gammaproteobacteria</taxon>
        <taxon>Alteromonadales</taxon>
        <taxon>Idiomarinaceae</taxon>
        <taxon>Aliidiomarina</taxon>
    </lineage>
</organism>
<dbReference type="Pfam" id="PF02635">
    <property type="entry name" value="DsrE"/>
    <property type="match status" value="1"/>
</dbReference>
<dbReference type="RefSeq" id="WP_126765994.1">
    <property type="nucleotide sequence ID" value="NZ_PIPJ01000002.1"/>
</dbReference>
<dbReference type="AlphaFoldDB" id="A0A432W088"/>
<dbReference type="EMBL" id="PIPJ01000002">
    <property type="protein sequence ID" value="RUO22439.1"/>
    <property type="molecule type" value="Genomic_DNA"/>
</dbReference>
<evidence type="ECO:0000313" key="2">
    <source>
        <dbReference type="Proteomes" id="UP000288395"/>
    </source>
</evidence>
<comment type="caution">
    <text evidence="1">The sequence shown here is derived from an EMBL/GenBank/DDBJ whole genome shotgun (WGS) entry which is preliminary data.</text>
</comment>
<reference evidence="2" key="1">
    <citation type="journal article" date="2018" name="Front. Microbiol.">
        <title>Genome-Based Analysis Reveals the Taxonomy and Diversity of the Family Idiomarinaceae.</title>
        <authorList>
            <person name="Liu Y."/>
            <person name="Lai Q."/>
            <person name="Shao Z."/>
        </authorList>
    </citation>
    <scope>NUCLEOTIDE SEQUENCE [LARGE SCALE GENOMIC DNA]</scope>
    <source>
        <strain evidence="2">GBPy7</strain>
    </source>
</reference>